<organism evidence="1 2">
    <name type="scientific">Trichinella pseudospiralis</name>
    <name type="common">Parasitic roundworm</name>
    <dbReference type="NCBI Taxonomy" id="6337"/>
    <lineage>
        <taxon>Eukaryota</taxon>
        <taxon>Metazoa</taxon>
        <taxon>Ecdysozoa</taxon>
        <taxon>Nematoda</taxon>
        <taxon>Enoplea</taxon>
        <taxon>Dorylaimia</taxon>
        <taxon>Trichinellida</taxon>
        <taxon>Trichinellidae</taxon>
        <taxon>Trichinella</taxon>
    </lineage>
</organism>
<evidence type="ECO:0000313" key="1">
    <source>
        <dbReference type="EMBL" id="KRY64344.1"/>
    </source>
</evidence>
<dbReference type="Proteomes" id="UP000054632">
    <property type="component" value="Unassembled WGS sequence"/>
</dbReference>
<accession>A0A0V1DSP9</accession>
<gene>
    <name evidence="1" type="ORF">T4A_9350</name>
</gene>
<reference evidence="1 2" key="1">
    <citation type="submission" date="2015-01" db="EMBL/GenBank/DDBJ databases">
        <title>Evolution of Trichinella species and genotypes.</title>
        <authorList>
            <person name="Korhonen P.K."/>
            <person name="Edoardo P."/>
            <person name="Giuseppe L.R."/>
            <person name="Gasser R.B."/>
        </authorList>
    </citation>
    <scope>NUCLEOTIDE SEQUENCE [LARGE SCALE GENOMIC DNA]</scope>
    <source>
        <strain evidence="1">ISS13</strain>
    </source>
</reference>
<dbReference type="EMBL" id="JYDR01000473">
    <property type="protein sequence ID" value="KRY64344.1"/>
    <property type="molecule type" value="Genomic_DNA"/>
</dbReference>
<sequence>MIFEIIQRKQSRSESQPAASSAVLSELRLTRRQISKTHPASSYKSFCLLGENGADQNHSLQHHQGAYCSVCAVKKTASERRKKTRVVSRSALVGGIWGQIRALWLKDRVQRGSTVDGSRNAGHNGRQKGALGRQCAWLSESVQSCWRHNCVEPHKMGKNLVQN</sequence>
<name>A0A0V1DSP9_TRIPS</name>
<dbReference type="AlphaFoldDB" id="A0A0V1DSP9"/>
<protein>
    <submittedName>
        <fullName evidence="1">Uncharacterized protein</fullName>
    </submittedName>
</protein>
<evidence type="ECO:0000313" key="2">
    <source>
        <dbReference type="Proteomes" id="UP000054632"/>
    </source>
</evidence>
<comment type="caution">
    <text evidence="1">The sequence shown here is derived from an EMBL/GenBank/DDBJ whole genome shotgun (WGS) entry which is preliminary data.</text>
</comment>
<proteinExistence type="predicted"/>